<comment type="subcellular location">
    <subcellularLocation>
        <location evidence="1">Nucleus</location>
    </subcellularLocation>
</comment>
<evidence type="ECO:0000256" key="3">
    <source>
        <dbReference type="ARBA" id="ARBA00023125"/>
    </source>
</evidence>
<feature type="compositionally biased region" description="Basic and acidic residues" evidence="5">
    <location>
        <begin position="1"/>
        <end position="13"/>
    </location>
</feature>
<dbReference type="GO" id="GO:0003677">
    <property type="term" value="F:DNA binding"/>
    <property type="evidence" value="ECO:0007669"/>
    <property type="project" value="UniProtKB-KW"/>
</dbReference>
<dbReference type="EMBL" id="LRGB01003341">
    <property type="protein sequence ID" value="KZS03127.1"/>
    <property type="molecule type" value="Genomic_DNA"/>
</dbReference>
<dbReference type="PANTHER" id="PTHR13468:SF1">
    <property type="entry name" value="PROTEIN DEK"/>
    <property type="match status" value="1"/>
</dbReference>
<evidence type="ECO:0000256" key="4">
    <source>
        <dbReference type="ARBA" id="ARBA00023242"/>
    </source>
</evidence>
<feature type="compositionally biased region" description="Basic and acidic residues" evidence="5">
    <location>
        <begin position="98"/>
        <end position="108"/>
    </location>
</feature>
<evidence type="ECO:0000313" key="7">
    <source>
        <dbReference type="Proteomes" id="UP000076858"/>
    </source>
</evidence>
<feature type="compositionally biased region" description="Basic residues" evidence="5">
    <location>
        <begin position="326"/>
        <end position="335"/>
    </location>
</feature>
<dbReference type="Pfam" id="PF08766">
    <property type="entry name" value="DEK_C"/>
    <property type="match status" value="1"/>
</dbReference>
<protein>
    <submittedName>
        <fullName evidence="6">Uncharacterized protein</fullName>
    </submittedName>
</protein>
<feature type="region of interest" description="Disordered" evidence="5">
    <location>
        <begin position="410"/>
        <end position="433"/>
    </location>
</feature>
<gene>
    <name evidence="6" type="ORF">APZ42_034247</name>
</gene>
<evidence type="ECO:0000313" key="6">
    <source>
        <dbReference type="EMBL" id="KZS03127.1"/>
    </source>
</evidence>
<feature type="region of interest" description="Disordered" evidence="5">
    <location>
        <begin position="217"/>
        <end position="394"/>
    </location>
</feature>
<evidence type="ECO:0000256" key="1">
    <source>
        <dbReference type="ARBA" id="ARBA00004123"/>
    </source>
</evidence>
<comment type="caution">
    <text evidence="6">The sequence shown here is derived from an EMBL/GenBank/DDBJ whole genome shotgun (WGS) entry which is preliminary data.</text>
</comment>
<keyword evidence="3" id="KW-0238">DNA-binding</keyword>
<feature type="region of interest" description="Disordered" evidence="5">
    <location>
        <begin position="1"/>
        <end position="117"/>
    </location>
</feature>
<accession>A0A0P5N277</accession>
<evidence type="ECO:0000256" key="5">
    <source>
        <dbReference type="SAM" id="MobiDB-lite"/>
    </source>
</evidence>
<dbReference type="Proteomes" id="UP000076858">
    <property type="component" value="Unassembled WGS sequence"/>
</dbReference>
<dbReference type="OrthoDB" id="10248551at2759"/>
<dbReference type="PANTHER" id="PTHR13468">
    <property type="entry name" value="DEK PROTEIN"/>
    <property type="match status" value="1"/>
</dbReference>
<dbReference type="GO" id="GO:2000779">
    <property type="term" value="P:regulation of double-strand break repair"/>
    <property type="evidence" value="ECO:0007669"/>
    <property type="project" value="TreeGrafter"/>
</dbReference>
<keyword evidence="4" id="KW-0539">Nucleus</keyword>
<organism evidence="6 7">
    <name type="scientific">Daphnia magna</name>
    <dbReference type="NCBI Taxonomy" id="35525"/>
    <lineage>
        <taxon>Eukaryota</taxon>
        <taxon>Metazoa</taxon>
        <taxon>Ecdysozoa</taxon>
        <taxon>Arthropoda</taxon>
        <taxon>Crustacea</taxon>
        <taxon>Branchiopoda</taxon>
        <taxon>Diplostraca</taxon>
        <taxon>Cladocera</taxon>
        <taxon>Anomopoda</taxon>
        <taxon>Daphniidae</taxon>
        <taxon>Daphnia</taxon>
    </lineage>
</organism>
<feature type="compositionally biased region" description="Basic residues" evidence="5">
    <location>
        <begin position="219"/>
        <end position="235"/>
    </location>
</feature>
<dbReference type="InterPro" id="IPR014876">
    <property type="entry name" value="DEK_C"/>
</dbReference>
<feature type="compositionally biased region" description="Basic residues" evidence="5">
    <location>
        <begin position="25"/>
        <end position="43"/>
    </location>
</feature>
<sequence length="493" mass="55111">MSENEHVEEKNVSNEENDVIESKNKGQKRKRPSAKAAPSKKKSKTEETPLSGKEDESESEDDEKAPVGLLDRSPEVTGTRVRKQVERLNINSPAATESPDRRKNEHLPGKGKKLGTSPKILAQLQSVKHSDMTLLHRLLFKRPGTAHEIKKNIREFSGYPFNKEDKDFESRKHMLEKNTLTDLKFICQILCLEKSGTKEGIIERILEFCLCPNPSSKPVAKKNKKTTKESKKKTNAKQDGDKSAKSSPKKNVTSTETVEDDSSTSDEEEEEENNSSENEELPKPTPVKKANKNVSTTRPTKEVTTPKATKKATASKENKEAPATNSKKKTPKKSPKKSEIKIKLPLMNKGKKKSAPIESSDSEEDEKLIDPQVDKSIEEEKSIDIPVDKAKEDEKSIKELSILPTKSKAGKDEKFVNESPSTVKSSAIAKSTEPTNDELANTIKQILKGANLEDMTMKNLCRQVYDKFPECELEKTKKDFIRSTAREILGGES</sequence>
<feature type="compositionally biased region" description="Acidic residues" evidence="5">
    <location>
        <begin position="257"/>
        <end position="279"/>
    </location>
</feature>
<feature type="compositionally biased region" description="Polar residues" evidence="5">
    <location>
        <begin position="418"/>
        <end position="433"/>
    </location>
</feature>
<name>A0A0P5N277_9CRUS</name>
<dbReference type="SUPFAM" id="SSF109715">
    <property type="entry name" value="DEK C-terminal domain"/>
    <property type="match status" value="1"/>
</dbReference>
<reference evidence="6 7" key="1">
    <citation type="submission" date="2016-03" db="EMBL/GenBank/DDBJ databases">
        <title>EvidentialGene: Evidence-directed Construction of Genes on Genomes.</title>
        <authorList>
            <person name="Gilbert D.G."/>
            <person name="Choi J.-H."/>
            <person name="Mockaitis K."/>
            <person name="Colbourne J."/>
            <person name="Pfrender M."/>
        </authorList>
    </citation>
    <scope>NUCLEOTIDE SEQUENCE [LARGE SCALE GENOMIC DNA]</scope>
    <source>
        <strain evidence="6 7">Xinb3</strain>
        <tissue evidence="6">Complete organism</tissue>
    </source>
</reference>
<dbReference type="PROSITE" id="PS51998">
    <property type="entry name" value="DEK_C"/>
    <property type="match status" value="1"/>
</dbReference>
<evidence type="ECO:0000256" key="2">
    <source>
        <dbReference type="ARBA" id="ARBA00022853"/>
    </source>
</evidence>
<dbReference type="GO" id="GO:0005634">
    <property type="term" value="C:nucleus"/>
    <property type="evidence" value="ECO:0007669"/>
    <property type="project" value="UniProtKB-SubCell"/>
</dbReference>
<dbReference type="Gene3D" id="1.10.10.60">
    <property type="entry name" value="Homeodomain-like"/>
    <property type="match status" value="1"/>
</dbReference>
<dbReference type="AlphaFoldDB" id="A0A0P5N277"/>
<dbReference type="InterPro" id="IPR044198">
    <property type="entry name" value="DEK"/>
</dbReference>
<dbReference type="GO" id="GO:0042393">
    <property type="term" value="F:histone binding"/>
    <property type="evidence" value="ECO:0007669"/>
    <property type="project" value="TreeGrafter"/>
</dbReference>
<feature type="compositionally biased region" description="Basic and acidic residues" evidence="5">
    <location>
        <begin position="368"/>
        <end position="394"/>
    </location>
</feature>
<keyword evidence="2" id="KW-0156">Chromatin regulator</keyword>
<dbReference type="GO" id="GO:0006325">
    <property type="term" value="P:chromatin organization"/>
    <property type="evidence" value="ECO:0007669"/>
    <property type="project" value="UniProtKB-KW"/>
</dbReference>
<keyword evidence="7" id="KW-1185">Reference proteome</keyword>
<proteinExistence type="predicted"/>
<dbReference type="STRING" id="35525.A0A0P5N277"/>